<dbReference type="Proteomes" id="UP000002067">
    <property type="component" value="Chromosome"/>
</dbReference>
<accession>A0A809MW47</accession>
<gene>
    <name evidence="1" type="ordered locus">LRHM_0838</name>
</gene>
<dbReference type="KEGG" id="lrh:LGG_00881"/>
<dbReference type="KEGG" id="lrg:LRHM_0838"/>
<reference evidence="1 2" key="1">
    <citation type="journal article" date="2009" name="J. Bacteriol.">
        <title>Complete genome sequence of the probiotic Lactobacillus rhamnosus ATCC 53103.</title>
        <authorList>
            <person name="Morita H."/>
            <person name="Toh H."/>
            <person name="Oshima K."/>
            <person name="Murakami M."/>
            <person name="Taylor T.D."/>
            <person name="Igimi S."/>
            <person name="Hattori M."/>
        </authorList>
    </citation>
    <scope>NUCLEOTIDE SEQUENCE [LARGE SCALE GENOMIC DNA]</scope>
    <source>
        <strain evidence="2">ATCC 53103 / LMG 18243 / GG [Tokyo]</strain>
    </source>
</reference>
<proteinExistence type="predicted"/>
<sequence length="61" mass="6590">MGITRFPAQKSERKDLRRNGQAQAITAGAACVLVYAHNAFASPVACVYGPWAQWPKPGHHG</sequence>
<dbReference type="NCBIfam" id="NF040509">
    <property type="entry name" value="Lacto_palin_RPT"/>
    <property type="match status" value="1"/>
</dbReference>
<organism evidence="1 2">
    <name type="scientific">Lacticaseibacillus rhamnosus (strain ATCC 53103 / LMG 18243 / GG)</name>
    <name type="common">Lactobacillus rhamnosus</name>
    <dbReference type="NCBI Taxonomy" id="568703"/>
    <lineage>
        <taxon>Bacteria</taxon>
        <taxon>Bacillati</taxon>
        <taxon>Bacillota</taxon>
        <taxon>Bacilli</taxon>
        <taxon>Lactobacillales</taxon>
        <taxon>Lactobacillaceae</taxon>
        <taxon>Lacticaseibacillus</taxon>
    </lineage>
</organism>
<dbReference type="EMBL" id="AP011548">
    <property type="protein sequence ID" value="BAI41365.1"/>
    <property type="molecule type" value="Genomic_DNA"/>
</dbReference>
<evidence type="ECO:0000313" key="1">
    <source>
        <dbReference type="EMBL" id="BAI41365.1"/>
    </source>
</evidence>
<evidence type="ECO:0000313" key="2">
    <source>
        <dbReference type="Proteomes" id="UP000002067"/>
    </source>
</evidence>
<dbReference type="AlphaFoldDB" id="A0A809MW47"/>
<name>A0A809MW47_LACRG</name>
<dbReference type="PROSITE" id="PS51257">
    <property type="entry name" value="PROKAR_LIPOPROTEIN"/>
    <property type="match status" value="1"/>
</dbReference>
<protein>
    <submittedName>
        <fullName evidence="1">Uncharacterized protein</fullName>
    </submittedName>
</protein>
<dbReference type="AntiFam" id="ANF00266">
    <property type="entry name" value="DNA repeat translations related to WP_020751851.1"/>
</dbReference>